<keyword evidence="2" id="KW-0472">Membrane</keyword>
<feature type="transmembrane region" description="Helical" evidence="2">
    <location>
        <begin position="282"/>
        <end position="311"/>
    </location>
</feature>
<dbReference type="Proteomes" id="UP001596540">
    <property type="component" value="Unassembled WGS sequence"/>
</dbReference>
<feature type="domain" description="DUF418" evidence="3">
    <location>
        <begin position="234"/>
        <end position="399"/>
    </location>
</feature>
<organism evidence="4 5">
    <name type="scientific">Marinactinospora rubrisoli</name>
    <dbReference type="NCBI Taxonomy" id="2715399"/>
    <lineage>
        <taxon>Bacteria</taxon>
        <taxon>Bacillati</taxon>
        <taxon>Actinomycetota</taxon>
        <taxon>Actinomycetes</taxon>
        <taxon>Streptosporangiales</taxon>
        <taxon>Nocardiopsidaceae</taxon>
        <taxon>Marinactinospora</taxon>
    </lineage>
</organism>
<keyword evidence="5" id="KW-1185">Reference proteome</keyword>
<accession>A0ABW2KP24</accession>
<feature type="transmembrane region" description="Helical" evidence="2">
    <location>
        <begin position="256"/>
        <end position="276"/>
    </location>
</feature>
<evidence type="ECO:0000259" key="3">
    <source>
        <dbReference type="Pfam" id="PF04235"/>
    </source>
</evidence>
<feature type="transmembrane region" description="Helical" evidence="2">
    <location>
        <begin position="163"/>
        <end position="185"/>
    </location>
</feature>
<evidence type="ECO:0000313" key="4">
    <source>
        <dbReference type="EMBL" id="MFC7330947.1"/>
    </source>
</evidence>
<dbReference type="Pfam" id="PF04235">
    <property type="entry name" value="DUF418"/>
    <property type="match status" value="1"/>
</dbReference>
<reference evidence="5" key="1">
    <citation type="journal article" date="2019" name="Int. J. Syst. Evol. Microbiol.">
        <title>The Global Catalogue of Microorganisms (GCM) 10K type strain sequencing project: providing services to taxonomists for standard genome sequencing and annotation.</title>
        <authorList>
            <consortium name="The Broad Institute Genomics Platform"/>
            <consortium name="The Broad Institute Genome Sequencing Center for Infectious Disease"/>
            <person name="Wu L."/>
            <person name="Ma J."/>
        </authorList>
    </citation>
    <scope>NUCLEOTIDE SEQUENCE [LARGE SCALE GENOMIC DNA]</scope>
    <source>
        <strain evidence="5">CGMCC 4.7382</strain>
    </source>
</reference>
<dbReference type="InterPro" id="IPR052529">
    <property type="entry name" value="Bact_Transport_Assoc"/>
</dbReference>
<feature type="transmembrane region" description="Helical" evidence="2">
    <location>
        <begin position="332"/>
        <end position="351"/>
    </location>
</feature>
<dbReference type="PANTHER" id="PTHR30590:SF2">
    <property type="entry name" value="INNER MEMBRANE PROTEIN"/>
    <property type="match status" value="1"/>
</dbReference>
<feature type="transmembrane region" description="Helical" evidence="2">
    <location>
        <begin position="213"/>
        <end position="235"/>
    </location>
</feature>
<proteinExistence type="predicted"/>
<feature type="transmembrane region" description="Helical" evidence="2">
    <location>
        <begin position="123"/>
        <end position="156"/>
    </location>
</feature>
<gene>
    <name evidence="4" type="ORF">ACFQRF_24740</name>
</gene>
<feature type="transmembrane region" description="Helical" evidence="2">
    <location>
        <begin position="357"/>
        <end position="376"/>
    </location>
</feature>
<name>A0ABW2KP24_9ACTN</name>
<keyword evidence="2" id="KW-1133">Transmembrane helix</keyword>
<protein>
    <submittedName>
        <fullName evidence="4">DUF418 domain-containing protein</fullName>
    </submittedName>
</protein>
<feature type="region of interest" description="Disordered" evidence="1">
    <location>
        <begin position="1"/>
        <end position="26"/>
    </location>
</feature>
<evidence type="ECO:0000313" key="5">
    <source>
        <dbReference type="Proteomes" id="UP001596540"/>
    </source>
</evidence>
<dbReference type="InterPro" id="IPR007349">
    <property type="entry name" value="DUF418"/>
</dbReference>
<evidence type="ECO:0000256" key="2">
    <source>
        <dbReference type="SAM" id="Phobius"/>
    </source>
</evidence>
<sequence length="404" mass="43129">MSETVSQFAERAEPRPGGAARTGTPKERYLTPDLARGAMLLVIALVHAHMFLRGSIGVIRGYPTEQSAVDMVASAALTVFADGRGYPMFAALFGYGMAQILARQRAGGQVWPATRRLLRRRGWFLLLFGFAHALLLFSGDILGTYGVIALLFVVTLRTPDRRLLAYAALWYVVGAAIYAALWFSIAAEATGSGAALVNSDAPLLDAVYRLSTWPASTVQLVTASLCPFMVGVWAARRRLLEEPERHLALLRRTAGAGIGLAVAGGLPLTLVTTQLWPEPPAALALTFVALHTVTGYAGGLGYAAAIALLAVRIGRRRGPVVRAVAACGERSMSCYVWQSVVWMAVFAPYTLDLGPRIGVAGSVAVGVATWLAGVVMSDLLRRAGRRGPAEALLRRLTYGPRAAR</sequence>
<dbReference type="PANTHER" id="PTHR30590">
    <property type="entry name" value="INNER MEMBRANE PROTEIN"/>
    <property type="match status" value="1"/>
</dbReference>
<keyword evidence="2" id="KW-0812">Transmembrane</keyword>
<comment type="caution">
    <text evidence="4">The sequence shown here is derived from an EMBL/GenBank/DDBJ whole genome shotgun (WGS) entry which is preliminary data.</text>
</comment>
<dbReference type="EMBL" id="JBHTBH010000014">
    <property type="protein sequence ID" value="MFC7330947.1"/>
    <property type="molecule type" value="Genomic_DNA"/>
</dbReference>
<evidence type="ECO:0000256" key="1">
    <source>
        <dbReference type="SAM" id="MobiDB-lite"/>
    </source>
</evidence>
<dbReference type="RefSeq" id="WP_379873582.1">
    <property type="nucleotide sequence ID" value="NZ_JBHTBH010000014.1"/>
</dbReference>